<keyword evidence="1" id="KW-0812">Transmembrane</keyword>
<organism evidence="2 3">
    <name type="scientific">Mycena belliarum</name>
    <dbReference type="NCBI Taxonomy" id="1033014"/>
    <lineage>
        <taxon>Eukaryota</taxon>
        <taxon>Fungi</taxon>
        <taxon>Dikarya</taxon>
        <taxon>Basidiomycota</taxon>
        <taxon>Agaricomycotina</taxon>
        <taxon>Agaricomycetes</taxon>
        <taxon>Agaricomycetidae</taxon>
        <taxon>Agaricales</taxon>
        <taxon>Marasmiineae</taxon>
        <taxon>Mycenaceae</taxon>
        <taxon>Mycena</taxon>
    </lineage>
</organism>
<keyword evidence="3" id="KW-1185">Reference proteome</keyword>
<name>A0AAD6TYX9_9AGAR</name>
<accession>A0AAD6TYX9</accession>
<keyword evidence="1" id="KW-0472">Membrane</keyword>
<dbReference type="AlphaFoldDB" id="A0AAD6TYX9"/>
<evidence type="ECO:0000313" key="2">
    <source>
        <dbReference type="EMBL" id="KAJ7079123.1"/>
    </source>
</evidence>
<dbReference type="EMBL" id="JARJCN010000062">
    <property type="protein sequence ID" value="KAJ7079123.1"/>
    <property type="molecule type" value="Genomic_DNA"/>
</dbReference>
<evidence type="ECO:0000313" key="3">
    <source>
        <dbReference type="Proteomes" id="UP001222325"/>
    </source>
</evidence>
<evidence type="ECO:0000256" key="1">
    <source>
        <dbReference type="SAM" id="Phobius"/>
    </source>
</evidence>
<comment type="caution">
    <text evidence="2">The sequence shown here is derived from an EMBL/GenBank/DDBJ whole genome shotgun (WGS) entry which is preliminary data.</text>
</comment>
<proteinExistence type="predicted"/>
<gene>
    <name evidence="2" type="ORF">B0H15DRAFT_859176</name>
</gene>
<feature type="transmembrane region" description="Helical" evidence="1">
    <location>
        <begin position="64"/>
        <end position="88"/>
    </location>
</feature>
<keyword evidence="1" id="KW-1133">Transmembrane helix</keyword>
<reference evidence="2" key="1">
    <citation type="submission" date="2023-03" db="EMBL/GenBank/DDBJ databases">
        <title>Massive genome expansion in bonnet fungi (Mycena s.s.) driven by repeated elements and novel gene families across ecological guilds.</title>
        <authorList>
            <consortium name="Lawrence Berkeley National Laboratory"/>
            <person name="Harder C.B."/>
            <person name="Miyauchi S."/>
            <person name="Viragh M."/>
            <person name="Kuo A."/>
            <person name="Thoen E."/>
            <person name="Andreopoulos B."/>
            <person name="Lu D."/>
            <person name="Skrede I."/>
            <person name="Drula E."/>
            <person name="Henrissat B."/>
            <person name="Morin E."/>
            <person name="Kohler A."/>
            <person name="Barry K."/>
            <person name="LaButti K."/>
            <person name="Morin E."/>
            <person name="Salamov A."/>
            <person name="Lipzen A."/>
            <person name="Mereny Z."/>
            <person name="Hegedus B."/>
            <person name="Baldrian P."/>
            <person name="Stursova M."/>
            <person name="Weitz H."/>
            <person name="Taylor A."/>
            <person name="Grigoriev I.V."/>
            <person name="Nagy L.G."/>
            <person name="Martin F."/>
            <person name="Kauserud H."/>
        </authorList>
    </citation>
    <scope>NUCLEOTIDE SEQUENCE</scope>
    <source>
        <strain evidence="2">CBHHK173m</strain>
    </source>
</reference>
<sequence>MILLDEDDSGPSKLAAAPVPTLRLPEPVAGRSSPLPDYETSQLEAQHTVIFRKPTFPNRFDSRFWRVTFFALAIYVFLSIIIGIPLIVTRIAARKAASPTLSIQSLFIDDGDETPPPLNLAASGIMMTEAAIACDKWDSTIKSGPLFVATAKHTLTPNGLIAIRSNATEDIVPHTGGRHNLTVDINSDPSAKQAVLTVTLTTSSVQLRQAVHMCFSSSGGSRGVSIYFPRYMAQTDVLSFDIRLLFPQSSQIRTVSNFITYLPMFHQSFGNLGPSIHFSNVNIAGAGMDVICDSLQANRITARTSFASLSGTFNVTQSLKLDNIEGPIFTSVTLYNNPSQLLPTYLGLDTGNGDLIADVTMTAPKSVHPPQYLALVGTFNGSLVLNVSHDVGMDPAALNMRVTNNQAPTKISLDSKFTGLFSLRTKLAPITLDYKQMQGLKDPTGCGRQWSFDTDSNLTTSVQGWLGWGTRPKVWDPSTESQVMVSSSLSPVELQLVA</sequence>
<protein>
    <submittedName>
        <fullName evidence="2">Uncharacterized protein</fullName>
    </submittedName>
</protein>
<dbReference type="Proteomes" id="UP001222325">
    <property type="component" value="Unassembled WGS sequence"/>
</dbReference>